<dbReference type="Pfam" id="PF02419">
    <property type="entry name" value="PsbL"/>
    <property type="match status" value="1"/>
</dbReference>
<dbReference type="EMBL" id="PYDT01000166">
    <property type="protein sequence ID" value="THU43211.1"/>
    <property type="molecule type" value="Genomic_DNA"/>
</dbReference>
<organism evidence="9 11">
    <name type="scientific">Musa balbisiana</name>
    <name type="common">Banana</name>
    <dbReference type="NCBI Taxonomy" id="52838"/>
    <lineage>
        <taxon>Eukaryota</taxon>
        <taxon>Viridiplantae</taxon>
        <taxon>Streptophyta</taxon>
        <taxon>Embryophyta</taxon>
        <taxon>Tracheophyta</taxon>
        <taxon>Spermatophyta</taxon>
        <taxon>Magnoliopsida</taxon>
        <taxon>Liliopsida</taxon>
        <taxon>Zingiberales</taxon>
        <taxon>Musaceae</taxon>
        <taxon>Musa</taxon>
    </lineage>
</organism>
<keyword evidence="2" id="KW-0674">Reaction center</keyword>
<dbReference type="HAMAP" id="MF_01305">
    <property type="entry name" value="PSII_PsbJ"/>
    <property type="match status" value="1"/>
</dbReference>
<evidence type="ECO:0000313" key="9">
    <source>
        <dbReference type="EMBL" id="THU42818.1"/>
    </source>
</evidence>
<comment type="subcellular location">
    <subcellularLocation>
        <location evidence="1">Membrane</location>
        <topology evidence="1">Single-pass membrane protein</topology>
    </subcellularLocation>
</comment>
<evidence type="ECO:0000256" key="7">
    <source>
        <dbReference type="ARBA" id="ARBA00023276"/>
    </source>
</evidence>
<dbReference type="InterPro" id="IPR037266">
    <property type="entry name" value="PSII_PsbL_sf"/>
</dbReference>
<proteinExistence type="inferred from homology"/>
<protein>
    <recommendedName>
        <fullName evidence="12">Photosystem II reaction center protein J</fullName>
    </recommendedName>
</protein>
<accession>A0A4S8I4J4</accession>
<evidence type="ECO:0000256" key="3">
    <source>
        <dbReference type="ARBA" id="ARBA00022531"/>
    </source>
</evidence>
<keyword evidence="4 8" id="KW-0812">Transmembrane</keyword>
<keyword evidence="6 8" id="KW-0472">Membrane</keyword>
<dbReference type="Proteomes" id="UP000317650">
    <property type="component" value="Unassembled WGS sequence"/>
</dbReference>
<keyword evidence="11" id="KW-1185">Reference proteome</keyword>
<evidence type="ECO:0000256" key="5">
    <source>
        <dbReference type="ARBA" id="ARBA00022989"/>
    </source>
</evidence>
<name>A0A4S8I4J4_MUSBA</name>
<feature type="transmembrane region" description="Helical" evidence="8">
    <location>
        <begin position="30"/>
        <end position="52"/>
    </location>
</feature>
<dbReference type="STRING" id="52838.A0A4S8I4J4"/>
<evidence type="ECO:0000313" key="11">
    <source>
        <dbReference type="Proteomes" id="UP000317650"/>
    </source>
</evidence>
<evidence type="ECO:0000256" key="2">
    <source>
        <dbReference type="ARBA" id="ARBA00022469"/>
    </source>
</evidence>
<dbReference type="GO" id="GO:0015979">
    <property type="term" value="P:photosynthesis"/>
    <property type="evidence" value="ECO:0007669"/>
    <property type="project" value="UniProtKB-KW"/>
</dbReference>
<evidence type="ECO:0008006" key="12">
    <source>
        <dbReference type="Google" id="ProtNLM"/>
    </source>
</evidence>
<dbReference type="NCBIfam" id="NF002722">
    <property type="entry name" value="PRK02565.1"/>
    <property type="match status" value="1"/>
</dbReference>
<dbReference type="EMBL" id="PYDT01000388">
    <property type="protein sequence ID" value="THU42818.1"/>
    <property type="molecule type" value="Genomic_DNA"/>
</dbReference>
<dbReference type="PANTHER" id="PTHR34812">
    <property type="entry name" value="PHOTOSYSTEM II REACTION CENTER PROTEIN J"/>
    <property type="match status" value="1"/>
</dbReference>
<evidence type="ECO:0000256" key="8">
    <source>
        <dbReference type="SAM" id="Phobius"/>
    </source>
</evidence>
<keyword evidence="5 8" id="KW-1133">Transmembrane helix</keyword>
<keyword evidence="7" id="KW-0604">Photosystem II</keyword>
<dbReference type="Pfam" id="PF01788">
    <property type="entry name" value="PsbJ"/>
    <property type="match status" value="1"/>
</dbReference>
<dbReference type="GO" id="GO:0005737">
    <property type="term" value="C:cytoplasm"/>
    <property type="evidence" value="ECO:0007669"/>
    <property type="project" value="UniProtKB-ARBA"/>
</dbReference>
<evidence type="ECO:0000256" key="1">
    <source>
        <dbReference type="ARBA" id="ARBA00004167"/>
    </source>
</evidence>
<evidence type="ECO:0000256" key="6">
    <source>
        <dbReference type="ARBA" id="ARBA00023136"/>
    </source>
</evidence>
<dbReference type="SUPFAM" id="SSF161021">
    <property type="entry name" value="Photosystem II reaction center protein J, PsbJ"/>
    <property type="match status" value="1"/>
</dbReference>
<gene>
    <name evidence="10" type="ORF">C4D60_Mb00t03160</name>
    <name evidence="9" type="ORF">C4D60_Mb00t13430</name>
</gene>
<dbReference type="InterPro" id="IPR002682">
    <property type="entry name" value="PSII_PsbJ"/>
</dbReference>
<dbReference type="PANTHER" id="PTHR34812:SF3">
    <property type="entry name" value="PHOTOSYSTEM II REACTION CENTER PROTEIN J"/>
    <property type="match status" value="1"/>
</dbReference>
<dbReference type="AlphaFoldDB" id="A0A4S8I4J4"/>
<dbReference type="InterPro" id="IPR037267">
    <property type="entry name" value="PSII_PsbJ_sf"/>
</dbReference>
<evidence type="ECO:0000313" key="10">
    <source>
        <dbReference type="EMBL" id="THU43211.1"/>
    </source>
</evidence>
<evidence type="ECO:0000256" key="4">
    <source>
        <dbReference type="ARBA" id="ARBA00022692"/>
    </source>
</evidence>
<dbReference type="SUPFAM" id="SSF161017">
    <property type="entry name" value="Photosystem II reaction center protein L, PsbL"/>
    <property type="match status" value="1"/>
</dbReference>
<dbReference type="InterPro" id="IPR003372">
    <property type="entry name" value="PSII_PsbL"/>
</dbReference>
<dbReference type="Gene3D" id="6.10.250.2070">
    <property type="match status" value="1"/>
</dbReference>
<sequence length="62" mass="6710">MTQSNPNEQNVELNRTSLYWGEMADTTGRIPLWLVGTVTGIPVIGLIGVFFYGSYSGLGSSL</sequence>
<comment type="caution">
    <text evidence="9">The sequence shown here is derived from an EMBL/GenBank/DDBJ whole genome shotgun (WGS) entry which is preliminary data.</text>
</comment>
<reference evidence="9 11" key="1">
    <citation type="journal article" date="2019" name="Nat. Plants">
        <title>Genome sequencing of Musa balbisiana reveals subgenome evolution and function divergence in polyploid bananas.</title>
        <authorList>
            <person name="Yao X."/>
        </authorList>
    </citation>
    <scope>NUCLEOTIDE SEQUENCE [LARGE SCALE GENOMIC DNA]</scope>
    <source>
        <strain evidence="11">cv. DH-PKW</strain>
        <strain evidence="9">DH-PKW</strain>
        <tissue evidence="9">Leaves</tissue>
    </source>
</reference>
<keyword evidence="3" id="KW-0602">Photosynthesis</keyword>
<dbReference type="GO" id="GO:0009539">
    <property type="term" value="C:photosystem II reaction center"/>
    <property type="evidence" value="ECO:0007669"/>
    <property type="project" value="InterPro"/>
</dbReference>